<dbReference type="PANTHER" id="PTHR11741">
    <property type="entry name" value="ELONGATION FACTOR TS"/>
    <property type="match status" value="1"/>
</dbReference>
<dbReference type="InterPro" id="IPR009060">
    <property type="entry name" value="UBA-like_sf"/>
</dbReference>
<evidence type="ECO:0000259" key="6">
    <source>
        <dbReference type="Pfam" id="PF00889"/>
    </source>
</evidence>
<dbReference type="EMBL" id="KI927796">
    <property type="protein sequence ID" value="ETW32451.1"/>
    <property type="molecule type" value="Genomic_DNA"/>
</dbReference>
<sequence length="390" mass="44870">MKLFYFFLLSFLSSYIIAFSFKSTQSAHFILSVGRCNENYGNNIKKNRLYSTNNDHLKLLKYVREVTNASIQLCNKALKECNNDVDKAIEHVRKNTKSSTFVSTNIKVKKEGLVASQIKDDKIVLLELLTDSDFVARNKMFVQFVYSLLNVTLDNDLSVGNCKNAGDNKNSEDGYTTSGNILSNNNIMDEILSLPYVDEENKSSSTMREQLNYLRNIFREDIKIGRFSKYSKKNPNEFLHYYIHNKLDDHVGLSGVLLVLHINNLDEILKTKKEDIVNFANDLSMHIISAKPASVSIDTLNPKITKKEMDIIRDGLKDMKKPENILNNMIQGKMKKFYSSIVFLEQEYMLDETKRKVSQVIKDFGKDHNINISVNHFNYFAIGEKNVLME</sequence>
<evidence type="ECO:0000256" key="4">
    <source>
        <dbReference type="HAMAP-Rule" id="MF_03135"/>
    </source>
</evidence>
<proteinExistence type="inferred from homology"/>
<dbReference type="Gene3D" id="1.10.8.10">
    <property type="entry name" value="DNA helicase RuvA subunit, C-terminal domain"/>
    <property type="match status" value="1"/>
</dbReference>
<evidence type="ECO:0000313" key="7">
    <source>
        <dbReference type="EMBL" id="ETW32451.1"/>
    </source>
</evidence>
<keyword evidence="5" id="KW-0732">Signal</keyword>
<dbReference type="Gene3D" id="3.30.479.20">
    <property type="entry name" value="Elongation factor Ts, dimerisation domain"/>
    <property type="match status" value="2"/>
</dbReference>
<accession>A0A024VX38</accession>
<keyword evidence="3 4" id="KW-0648">Protein biosynthesis</keyword>
<reference evidence="7 8" key="1">
    <citation type="submission" date="2013-02" db="EMBL/GenBank/DDBJ databases">
        <title>The Genome Annotation of Plasmodium falciparum FCH/4.</title>
        <authorList>
            <consortium name="The Broad Institute Genome Sequencing Platform"/>
            <consortium name="The Broad Institute Genome Sequencing Center for Infectious Disease"/>
            <person name="Neafsey D."/>
            <person name="Hoffman S."/>
            <person name="Volkman S."/>
            <person name="Rosenthal P."/>
            <person name="Walker B."/>
            <person name="Young S.K."/>
            <person name="Zeng Q."/>
            <person name="Gargeya S."/>
            <person name="Fitzgerald M."/>
            <person name="Haas B."/>
            <person name="Abouelleil A."/>
            <person name="Allen A.W."/>
            <person name="Alvarado L."/>
            <person name="Arachchi H.M."/>
            <person name="Berlin A.M."/>
            <person name="Chapman S.B."/>
            <person name="Gainer-Dewar J."/>
            <person name="Goldberg J."/>
            <person name="Griggs A."/>
            <person name="Gujja S."/>
            <person name="Hansen M."/>
            <person name="Howarth C."/>
            <person name="Imamovic A."/>
            <person name="Ireland A."/>
            <person name="Larimer J."/>
            <person name="McCowan C."/>
            <person name="Murphy C."/>
            <person name="Pearson M."/>
            <person name="Poon T.W."/>
            <person name="Priest M."/>
            <person name="Roberts A."/>
            <person name="Saif S."/>
            <person name="Shea T."/>
            <person name="Sisk P."/>
            <person name="Sykes S."/>
            <person name="Wortman J."/>
            <person name="Nusbaum C."/>
            <person name="Birren B."/>
        </authorList>
    </citation>
    <scope>NUCLEOTIDE SEQUENCE [LARGE SCALE GENOMIC DNA]</scope>
    <source>
        <strain evidence="7 8">FCH/4</strain>
    </source>
</reference>
<dbReference type="CDD" id="cd14275">
    <property type="entry name" value="UBA_EF-Ts"/>
    <property type="match status" value="1"/>
</dbReference>
<protein>
    <recommendedName>
        <fullName evidence="4">Elongation factor Ts, mitochondrial</fullName>
        <shortName evidence="4">EF-Ts</shortName>
        <shortName evidence="4">EF-TsMt</shortName>
    </recommendedName>
</protein>
<evidence type="ECO:0000256" key="2">
    <source>
        <dbReference type="ARBA" id="ARBA00022768"/>
    </source>
</evidence>
<comment type="function">
    <text evidence="4">Associates with the EF-Tu.GDP complex and induces the exchange of GDP to GTP. It remains bound to the aminoacyl-tRNA.EF-Tu.GTP complex up to the GTP hydrolysis stage on the ribosome.</text>
</comment>
<dbReference type="SUPFAM" id="SSF46934">
    <property type="entry name" value="UBA-like"/>
    <property type="match status" value="1"/>
</dbReference>
<dbReference type="SUPFAM" id="SSF54713">
    <property type="entry name" value="Elongation factor Ts (EF-Ts), dimerisation domain"/>
    <property type="match status" value="1"/>
</dbReference>
<evidence type="ECO:0000256" key="1">
    <source>
        <dbReference type="ARBA" id="ARBA00005532"/>
    </source>
</evidence>
<keyword evidence="4" id="KW-0496">Mitochondrion</keyword>
<comment type="similarity">
    <text evidence="1 4">Belongs to the EF-Ts family.</text>
</comment>
<dbReference type="Pfam" id="PF00889">
    <property type="entry name" value="EF_TS"/>
    <property type="match status" value="1"/>
</dbReference>
<dbReference type="HAMAP" id="MF_00050">
    <property type="entry name" value="EF_Ts"/>
    <property type="match status" value="1"/>
</dbReference>
<evidence type="ECO:0000313" key="8">
    <source>
        <dbReference type="Proteomes" id="UP000030656"/>
    </source>
</evidence>
<feature type="chain" id="PRO_5005404760" description="Elongation factor Ts, mitochondrial" evidence="5">
    <location>
        <begin position="19"/>
        <end position="390"/>
    </location>
</feature>
<dbReference type="GO" id="GO:0003746">
    <property type="term" value="F:translation elongation factor activity"/>
    <property type="evidence" value="ECO:0007669"/>
    <property type="project" value="UniProtKB-UniRule"/>
</dbReference>
<dbReference type="AlphaFoldDB" id="A0A024VX38"/>
<dbReference type="GO" id="GO:0005739">
    <property type="term" value="C:mitochondrion"/>
    <property type="evidence" value="ECO:0007669"/>
    <property type="project" value="UniProtKB-SubCell"/>
</dbReference>
<organism evidence="7 8">
    <name type="scientific">Plasmodium falciparum FCH/4</name>
    <dbReference type="NCBI Taxonomy" id="1036724"/>
    <lineage>
        <taxon>Eukaryota</taxon>
        <taxon>Sar</taxon>
        <taxon>Alveolata</taxon>
        <taxon>Apicomplexa</taxon>
        <taxon>Aconoidasida</taxon>
        <taxon>Haemosporida</taxon>
        <taxon>Plasmodiidae</taxon>
        <taxon>Plasmodium</taxon>
        <taxon>Plasmodium (Laverania)</taxon>
    </lineage>
</organism>
<feature type="signal peptide" evidence="5">
    <location>
        <begin position="1"/>
        <end position="18"/>
    </location>
</feature>
<gene>
    <name evidence="7" type="ORF">PFFCH_00118</name>
</gene>
<reference evidence="7 8" key="2">
    <citation type="submission" date="2013-02" db="EMBL/GenBank/DDBJ databases">
        <title>The Genome Sequence of Plasmodium falciparum FCH/4.</title>
        <authorList>
            <consortium name="The Broad Institute Genome Sequencing Platform"/>
            <consortium name="The Broad Institute Genome Sequencing Center for Infectious Disease"/>
            <person name="Neafsey D."/>
            <person name="Cheeseman I."/>
            <person name="Volkman S."/>
            <person name="Adams J."/>
            <person name="Walker B."/>
            <person name="Young S.K."/>
            <person name="Zeng Q."/>
            <person name="Gargeya S."/>
            <person name="Fitzgerald M."/>
            <person name="Haas B."/>
            <person name="Abouelleil A."/>
            <person name="Alvarado L."/>
            <person name="Arachchi H.M."/>
            <person name="Berlin A.M."/>
            <person name="Chapman S.B."/>
            <person name="Dewar J."/>
            <person name="Goldberg J."/>
            <person name="Griggs A."/>
            <person name="Gujja S."/>
            <person name="Hansen M."/>
            <person name="Howarth C."/>
            <person name="Imamovic A."/>
            <person name="Larimer J."/>
            <person name="McCowan C."/>
            <person name="Murphy C."/>
            <person name="Neiman D."/>
            <person name="Pearson M."/>
            <person name="Priest M."/>
            <person name="Roberts A."/>
            <person name="Saif S."/>
            <person name="Shea T."/>
            <person name="Sisk P."/>
            <person name="Sykes S."/>
            <person name="Wortman J."/>
            <person name="Nusbaum C."/>
            <person name="Birren B."/>
        </authorList>
    </citation>
    <scope>NUCLEOTIDE SEQUENCE [LARGE SCALE GENOMIC DNA]</scope>
    <source>
        <strain evidence="7 8">FCH/4</strain>
    </source>
</reference>
<name>A0A024VX38_PLAFA</name>
<dbReference type="GO" id="GO:0070125">
    <property type="term" value="P:mitochondrial translational elongation"/>
    <property type="evidence" value="ECO:0007669"/>
    <property type="project" value="TreeGrafter"/>
</dbReference>
<comment type="subcellular location">
    <subcellularLocation>
        <location evidence="4">Mitochondrion</location>
    </subcellularLocation>
</comment>
<dbReference type="OrthoDB" id="277235at2759"/>
<dbReference type="InterPro" id="IPR014039">
    <property type="entry name" value="Transl_elong_EFTs/EF1B_dimer"/>
</dbReference>
<dbReference type="PANTHER" id="PTHR11741:SF0">
    <property type="entry name" value="ELONGATION FACTOR TS, MITOCHONDRIAL"/>
    <property type="match status" value="1"/>
</dbReference>
<keyword evidence="2 4" id="KW-0251">Elongation factor</keyword>
<dbReference type="Proteomes" id="UP000030656">
    <property type="component" value="Unassembled WGS sequence"/>
</dbReference>
<evidence type="ECO:0000256" key="5">
    <source>
        <dbReference type="SAM" id="SignalP"/>
    </source>
</evidence>
<dbReference type="InterPro" id="IPR036402">
    <property type="entry name" value="EF-Ts_dimer_sf"/>
</dbReference>
<dbReference type="InterPro" id="IPR001816">
    <property type="entry name" value="Transl_elong_EFTs/EF1B"/>
</dbReference>
<feature type="domain" description="Translation elongation factor EFTs/EF1B dimerisation" evidence="6">
    <location>
        <begin position="124"/>
        <end position="384"/>
    </location>
</feature>
<evidence type="ECO:0000256" key="3">
    <source>
        <dbReference type="ARBA" id="ARBA00022917"/>
    </source>
</evidence>
<dbReference type="Gene3D" id="1.10.286.20">
    <property type="match status" value="1"/>
</dbReference>